<sequence>MFRLSMMPREGGHLLSGTGRSDFRKSKKNAASFSGVFARSITYTRLNANKVDMRQLGFERMTLHCLDLDLGFFTVDDQR</sequence>
<reference evidence="2 3" key="1">
    <citation type="submission" date="2019-02" db="EMBL/GenBank/DDBJ databases">
        <title>Investigation of anaerobic lignin degradation for improved lignocellulosic biofuels.</title>
        <authorList>
            <person name="Deangelis K."/>
        </authorList>
    </citation>
    <scope>NUCLEOTIDE SEQUENCE [LARGE SCALE GENOMIC DNA]</scope>
    <source>
        <strain evidence="2 3">159R</strain>
    </source>
</reference>
<name>A0A4R1NJF5_9GAMM</name>
<proteinExistence type="predicted"/>
<evidence type="ECO:0000313" key="3">
    <source>
        <dbReference type="Proteomes" id="UP000294555"/>
    </source>
</evidence>
<accession>A0A4R1NJF5</accession>
<evidence type="ECO:0000256" key="1">
    <source>
        <dbReference type="SAM" id="MobiDB-lite"/>
    </source>
</evidence>
<evidence type="ECO:0000313" key="2">
    <source>
        <dbReference type="EMBL" id="TCL07269.1"/>
    </source>
</evidence>
<protein>
    <submittedName>
        <fullName evidence="2">Uncharacterized protein</fullName>
    </submittedName>
</protein>
<dbReference type="EMBL" id="SJOI01000001">
    <property type="protein sequence ID" value="TCL07269.1"/>
    <property type="molecule type" value="Genomic_DNA"/>
</dbReference>
<comment type="caution">
    <text evidence="2">The sequence shown here is derived from an EMBL/GenBank/DDBJ whole genome shotgun (WGS) entry which is preliminary data.</text>
</comment>
<dbReference type="Proteomes" id="UP000294555">
    <property type="component" value="Unassembled WGS sequence"/>
</dbReference>
<organism evidence="2 3">
    <name type="scientific">Sodalis ligni</name>
    <dbReference type="NCBI Taxonomy" id="2697027"/>
    <lineage>
        <taxon>Bacteria</taxon>
        <taxon>Pseudomonadati</taxon>
        <taxon>Pseudomonadota</taxon>
        <taxon>Gammaproteobacteria</taxon>
        <taxon>Enterobacterales</taxon>
        <taxon>Bruguierivoracaceae</taxon>
        <taxon>Sodalis</taxon>
    </lineage>
</organism>
<gene>
    <name evidence="2" type="ORF">EZJ58_5584</name>
</gene>
<feature type="region of interest" description="Disordered" evidence="1">
    <location>
        <begin position="1"/>
        <end position="25"/>
    </location>
</feature>
<dbReference type="AlphaFoldDB" id="A0A4R1NJF5"/>
<keyword evidence="3" id="KW-1185">Reference proteome</keyword>